<keyword evidence="11" id="KW-1185">Reference proteome</keyword>
<keyword evidence="8" id="KW-0665">Pyrimidine biosynthesis</keyword>
<evidence type="ECO:0000313" key="12">
    <source>
        <dbReference type="WBParaSite" id="TCNE_0001751801-mRNA-1"/>
    </source>
</evidence>
<dbReference type="Proteomes" id="UP000050794">
    <property type="component" value="Unassembled WGS sequence"/>
</dbReference>
<dbReference type="InterPro" id="IPR029062">
    <property type="entry name" value="Class_I_gatase-like"/>
</dbReference>
<evidence type="ECO:0000256" key="8">
    <source>
        <dbReference type="ARBA" id="ARBA00022975"/>
    </source>
</evidence>
<evidence type="ECO:0000256" key="9">
    <source>
        <dbReference type="ARBA" id="ARBA00047781"/>
    </source>
</evidence>
<evidence type="ECO:0000256" key="3">
    <source>
        <dbReference type="ARBA" id="ARBA00012291"/>
    </source>
</evidence>
<comment type="pathway">
    <text evidence="1">Pyrimidine metabolism; CTP biosynthesis via de novo pathway; CTP from UDP: step 2/2.</text>
</comment>
<keyword evidence="5" id="KW-0547">Nucleotide-binding</keyword>
<dbReference type="SUPFAM" id="SSF52317">
    <property type="entry name" value="Class I glutamine amidotransferase-like"/>
    <property type="match status" value="2"/>
</dbReference>
<evidence type="ECO:0000259" key="10">
    <source>
        <dbReference type="Pfam" id="PF00117"/>
    </source>
</evidence>
<dbReference type="GO" id="GO:0005524">
    <property type="term" value="F:ATP binding"/>
    <property type="evidence" value="ECO:0007669"/>
    <property type="project" value="UniProtKB-KW"/>
</dbReference>
<dbReference type="GO" id="GO:0042802">
    <property type="term" value="F:identical protein binding"/>
    <property type="evidence" value="ECO:0007669"/>
    <property type="project" value="TreeGrafter"/>
</dbReference>
<evidence type="ECO:0000256" key="6">
    <source>
        <dbReference type="ARBA" id="ARBA00022840"/>
    </source>
</evidence>
<dbReference type="GO" id="GO:0019856">
    <property type="term" value="P:pyrimidine nucleobase biosynthetic process"/>
    <property type="evidence" value="ECO:0007669"/>
    <property type="project" value="TreeGrafter"/>
</dbReference>
<dbReference type="EC" id="6.3.4.2" evidence="3"/>
<evidence type="ECO:0000256" key="7">
    <source>
        <dbReference type="ARBA" id="ARBA00022962"/>
    </source>
</evidence>
<reference evidence="12" key="1">
    <citation type="submission" date="2016-06" db="UniProtKB">
        <authorList>
            <consortium name="WormBaseParasite"/>
        </authorList>
    </citation>
    <scope>IDENTIFICATION</scope>
</reference>
<evidence type="ECO:0000256" key="4">
    <source>
        <dbReference type="ARBA" id="ARBA00022598"/>
    </source>
</evidence>
<dbReference type="Gene3D" id="3.40.50.880">
    <property type="match status" value="1"/>
</dbReference>
<comment type="catalytic activity">
    <reaction evidence="9">
        <text>UTP + L-glutamine + ATP + H2O = CTP + L-glutamate + ADP + phosphate + 2 H(+)</text>
        <dbReference type="Rhea" id="RHEA:26426"/>
        <dbReference type="ChEBI" id="CHEBI:15377"/>
        <dbReference type="ChEBI" id="CHEBI:15378"/>
        <dbReference type="ChEBI" id="CHEBI:29985"/>
        <dbReference type="ChEBI" id="CHEBI:30616"/>
        <dbReference type="ChEBI" id="CHEBI:37563"/>
        <dbReference type="ChEBI" id="CHEBI:43474"/>
        <dbReference type="ChEBI" id="CHEBI:46398"/>
        <dbReference type="ChEBI" id="CHEBI:58359"/>
        <dbReference type="ChEBI" id="CHEBI:456216"/>
        <dbReference type="EC" id="6.3.4.2"/>
    </reaction>
</comment>
<dbReference type="InterPro" id="IPR033828">
    <property type="entry name" value="GATase1_CTP_Synthase"/>
</dbReference>
<name>A0A183V9U7_TOXCA</name>
<accession>A0A183V9U7</accession>
<keyword evidence="6" id="KW-0067">ATP-binding</keyword>
<proteinExistence type="inferred from homology"/>
<dbReference type="UniPathway" id="UPA00159">
    <property type="reaction ID" value="UER00277"/>
</dbReference>
<evidence type="ECO:0000313" key="11">
    <source>
        <dbReference type="Proteomes" id="UP000050794"/>
    </source>
</evidence>
<organism evidence="11 12">
    <name type="scientific">Toxocara canis</name>
    <name type="common">Canine roundworm</name>
    <dbReference type="NCBI Taxonomy" id="6265"/>
    <lineage>
        <taxon>Eukaryota</taxon>
        <taxon>Metazoa</taxon>
        <taxon>Ecdysozoa</taxon>
        <taxon>Nematoda</taxon>
        <taxon>Chromadorea</taxon>
        <taxon>Rhabditida</taxon>
        <taxon>Spirurina</taxon>
        <taxon>Ascaridomorpha</taxon>
        <taxon>Ascaridoidea</taxon>
        <taxon>Toxocaridae</taxon>
        <taxon>Toxocara</taxon>
    </lineage>
</organism>
<dbReference type="GO" id="GO:0044210">
    <property type="term" value="P:'de novo' CTP biosynthetic process"/>
    <property type="evidence" value="ECO:0007669"/>
    <property type="project" value="UniProtKB-UniPathway"/>
</dbReference>
<dbReference type="PANTHER" id="PTHR11550">
    <property type="entry name" value="CTP SYNTHASE"/>
    <property type="match status" value="1"/>
</dbReference>
<dbReference type="PANTHER" id="PTHR11550:SF0">
    <property type="entry name" value="CTP SYNTHASE-RELATED"/>
    <property type="match status" value="1"/>
</dbReference>
<dbReference type="InterPro" id="IPR004468">
    <property type="entry name" value="CTP_synthase"/>
</dbReference>
<dbReference type="WBParaSite" id="TCNE_0001751801-mRNA-1">
    <property type="protein sequence ID" value="TCNE_0001751801-mRNA-1"/>
    <property type="gene ID" value="TCNE_0001751801"/>
</dbReference>
<dbReference type="InterPro" id="IPR017926">
    <property type="entry name" value="GATASE"/>
</dbReference>
<evidence type="ECO:0000256" key="2">
    <source>
        <dbReference type="ARBA" id="ARBA00007533"/>
    </source>
</evidence>
<sequence length="390" mass="43338">LRCDSFSEEVRIALVGKYVRITDAYASVNKALRHAAIHAKRKLIIEYVDAEYLEESTDPERIAGYNKAWDALRRSEYVIHLYGRGLCKWVSLGVCLGMQCAAVEFARNVLGIKHANSTEFDKALSDDEQVVIDMPEHDAANKGAGGTMRLGLRETVFLTDSCKLRKLYGARRVSERHRHRYEVNPEIVPKLSRAGLLFVGMGTDEKPTSVVADRRTQSSATLVQLAEVETQSNSSQEDLSETVEPVVDNNLLTKIEELCRRGGDGKKRTAIRMEMLELQGHPYFVGVQYHPEYLSHPLQPSPPFFGLVCAASNQLEGLLRGSKIPSPMTVLKSAENYSKGLTNGTLHATHSFVNKMGSLNEQVDEYEGLRSAGDAENTKMAAFEVTQTSD</sequence>
<feature type="domain" description="Glutamine amidotransferase" evidence="10">
    <location>
        <begin position="21"/>
        <end position="190"/>
    </location>
</feature>
<evidence type="ECO:0000256" key="5">
    <source>
        <dbReference type="ARBA" id="ARBA00022741"/>
    </source>
</evidence>
<dbReference type="Pfam" id="PF00117">
    <property type="entry name" value="GATase"/>
    <property type="match status" value="1"/>
</dbReference>
<dbReference type="AlphaFoldDB" id="A0A183V9U7"/>
<dbReference type="GO" id="GO:0005737">
    <property type="term" value="C:cytoplasm"/>
    <property type="evidence" value="ECO:0007669"/>
    <property type="project" value="TreeGrafter"/>
</dbReference>
<keyword evidence="7" id="KW-0315">Glutamine amidotransferase</keyword>
<comment type="similarity">
    <text evidence="2">Belongs to the CTP synthase family.</text>
</comment>
<dbReference type="GO" id="GO:0097268">
    <property type="term" value="C:cytoophidium"/>
    <property type="evidence" value="ECO:0007669"/>
    <property type="project" value="TreeGrafter"/>
</dbReference>
<protein>
    <recommendedName>
        <fullName evidence="3">CTP synthase (glutamine hydrolyzing)</fullName>
        <ecNumber evidence="3">6.3.4.2</ecNumber>
    </recommendedName>
</protein>
<dbReference type="CDD" id="cd01746">
    <property type="entry name" value="GATase1_CTP_Synthase"/>
    <property type="match status" value="1"/>
</dbReference>
<dbReference type="GO" id="GO:0003883">
    <property type="term" value="F:CTP synthase activity"/>
    <property type="evidence" value="ECO:0007669"/>
    <property type="project" value="UniProtKB-EC"/>
</dbReference>
<evidence type="ECO:0000256" key="1">
    <source>
        <dbReference type="ARBA" id="ARBA00005171"/>
    </source>
</evidence>
<keyword evidence="4" id="KW-0436">Ligase</keyword>